<protein>
    <submittedName>
        <fullName evidence="2">Chemotaxis protein CheW</fullName>
    </submittedName>
</protein>
<dbReference type="PROSITE" id="PS50851">
    <property type="entry name" value="CHEW"/>
    <property type="match status" value="1"/>
</dbReference>
<dbReference type="SUPFAM" id="SSF50341">
    <property type="entry name" value="CheW-like"/>
    <property type="match status" value="1"/>
</dbReference>
<dbReference type="Gene3D" id="2.40.50.180">
    <property type="entry name" value="CheA-289, Domain 4"/>
    <property type="match status" value="1"/>
</dbReference>
<dbReference type="InterPro" id="IPR036061">
    <property type="entry name" value="CheW-like_dom_sf"/>
</dbReference>
<sequence length="163" mass="18051">MNIDSWNTKKMTSQYVVFLLGDQRCALNLYSVDRVVHMVKITLLPKAPVIVLGVVNVQGSVMPVIDVRRRFGLPERRISLNDHLVVTHTTRRPFALVVDAVVDVVECQEQSLAPTASVLPAAEYLEGVMKLKSGLVIIHDLEAFLSLEEEDSLNRAMDAGRGA</sequence>
<name>A0ABW0SWT6_9GAMM</name>
<gene>
    <name evidence="2" type="ORF">ACFPPB_08175</name>
</gene>
<dbReference type="PANTHER" id="PTHR22617">
    <property type="entry name" value="CHEMOTAXIS SENSOR HISTIDINE KINASE-RELATED"/>
    <property type="match status" value="1"/>
</dbReference>
<accession>A0ABW0SWT6</accession>
<dbReference type="PANTHER" id="PTHR22617:SF23">
    <property type="entry name" value="CHEMOTAXIS PROTEIN CHEW"/>
    <property type="match status" value="1"/>
</dbReference>
<comment type="caution">
    <text evidence="2">The sequence shown here is derived from an EMBL/GenBank/DDBJ whole genome shotgun (WGS) entry which is preliminary data.</text>
</comment>
<dbReference type="EMBL" id="JBHSNG010000006">
    <property type="protein sequence ID" value="MFC5581083.1"/>
    <property type="molecule type" value="Genomic_DNA"/>
</dbReference>
<dbReference type="Pfam" id="PF01584">
    <property type="entry name" value="CheW"/>
    <property type="match status" value="1"/>
</dbReference>
<organism evidence="2 3">
    <name type="scientific">Rhodanobacter terrae</name>
    <dbReference type="NCBI Taxonomy" id="418647"/>
    <lineage>
        <taxon>Bacteria</taxon>
        <taxon>Pseudomonadati</taxon>
        <taxon>Pseudomonadota</taxon>
        <taxon>Gammaproteobacteria</taxon>
        <taxon>Lysobacterales</taxon>
        <taxon>Rhodanobacteraceae</taxon>
        <taxon>Rhodanobacter</taxon>
    </lineage>
</organism>
<keyword evidence="3" id="KW-1185">Reference proteome</keyword>
<dbReference type="SMART" id="SM00260">
    <property type="entry name" value="CheW"/>
    <property type="match status" value="1"/>
</dbReference>
<proteinExistence type="predicted"/>
<dbReference type="InterPro" id="IPR039315">
    <property type="entry name" value="CheW"/>
</dbReference>
<dbReference type="RefSeq" id="WP_377326176.1">
    <property type="nucleotide sequence ID" value="NZ_JBHSNG010000006.1"/>
</dbReference>
<reference evidence="3" key="1">
    <citation type="journal article" date="2019" name="Int. J. Syst. Evol. Microbiol.">
        <title>The Global Catalogue of Microorganisms (GCM) 10K type strain sequencing project: providing services to taxonomists for standard genome sequencing and annotation.</title>
        <authorList>
            <consortium name="The Broad Institute Genomics Platform"/>
            <consortium name="The Broad Institute Genome Sequencing Center for Infectious Disease"/>
            <person name="Wu L."/>
            <person name="Ma J."/>
        </authorList>
    </citation>
    <scope>NUCLEOTIDE SEQUENCE [LARGE SCALE GENOMIC DNA]</scope>
    <source>
        <strain evidence="3">CGMCC 1.13587</strain>
    </source>
</reference>
<dbReference type="Gene3D" id="2.30.30.40">
    <property type="entry name" value="SH3 Domains"/>
    <property type="match status" value="1"/>
</dbReference>
<evidence type="ECO:0000313" key="2">
    <source>
        <dbReference type="EMBL" id="MFC5581083.1"/>
    </source>
</evidence>
<dbReference type="InterPro" id="IPR002545">
    <property type="entry name" value="CheW-lke_dom"/>
</dbReference>
<evidence type="ECO:0000259" key="1">
    <source>
        <dbReference type="PROSITE" id="PS50851"/>
    </source>
</evidence>
<dbReference type="Proteomes" id="UP001596111">
    <property type="component" value="Unassembled WGS sequence"/>
</dbReference>
<evidence type="ECO:0000313" key="3">
    <source>
        <dbReference type="Proteomes" id="UP001596111"/>
    </source>
</evidence>
<feature type="domain" description="CheW-like" evidence="1">
    <location>
        <begin position="12"/>
        <end position="150"/>
    </location>
</feature>